<dbReference type="AlphaFoldDB" id="A0A6A5A8Z9"/>
<protein>
    <submittedName>
        <fullName evidence="1">Uncharacterized protein</fullName>
    </submittedName>
</protein>
<dbReference type="SUPFAM" id="SSF48403">
    <property type="entry name" value="Ankyrin repeat"/>
    <property type="match status" value="1"/>
</dbReference>
<dbReference type="Proteomes" id="UP000469452">
    <property type="component" value="Unassembled WGS sequence"/>
</dbReference>
<sequence length="96" mass="10441">MTPLMSAVMSDQVDVVKALLQHPRVDSNIKDKENGATPLMVAAQEGYHAIAALLLAHPSTDATATNTDGHTAEEFARYFNHDAVVALLDQHSQERM</sequence>
<reference evidence="1 2" key="1">
    <citation type="submission" date="2019-06" db="EMBL/GenBank/DDBJ databases">
        <title>Genomics analysis of Aphanomyces spp. identifies a new class of oomycete effector associated with host adaptation.</title>
        <authorList>
            <person name="Gaulin E."/>
        </authorList>
    </citation>
    <scope>NUCLEOTIDE SEQUENCE [LARGE SCALE GENOMIC DNA]</scope>
    <source>
        <strain evidence="1 2">E</strain>
    </source>
</reference>
<accession>A0A6A5A8Z9</accession>
<evidence type="ECO:0000313" key="2">
    <source>
        <dbReference type="Proteomes" id="UP000469452"/>
    </source>
</evidence>
<proteinExistence type="predicted"/>
<name>A0A6A5A8Z9_APHAT</name>
<dbReference type="SMART" id="SM00248">
    <property type="entry name" value="ANK"/>
    <property type="match status" value="2"/>
</dbReference>
<dbReference type="GO" id="GO:0030837">
    <property type="term" value="P:negative regulation of actin filament polymerization"/>
    <property type="evidence" value="ECO:0007669"/>
    <property type="project" value="InterPro"/>
</dbReference>
<organism evidence="1 2">
    <name type="scientific">Aphanomyces astaci</name>
    <name type="common">Crayfish plague agent</name>
    <dbReference type="NCBI Taxonomy" id="112090"/>
    <lineage>
        <taxon>Eukaryota</taxon>
        <taxon>Sar</taxon>
        <taxon>Stramenopiles</taxon>
        <taxon>Oomycota</taxon>
        <taxon>Saprolegniomycetes</taxon>
        <taxon>Saprolegniales</taxon>
        <taxon>Verrucalvaceae</taxon>
        <taxon>Aphanomyces</taxon>
    </lineage>
</organism>
<dbReference type="GO" id="GO:0005856">
    <property type="term" value="C:cytoskeleton"/>
    <property type="evidence" value="ECO:0007669"/>
    <property type="project" value="TreeGrafter"/>
</dbReference>
<dbReference type="VEuPathDB" id="FungiDB:H257_04070"/>
<gene>
    <name evidence="1" type="ORF">AaE_002733</name>
</gene>
<dbReference type="InterPro" id="IPR036770">
    <property type="entry name" value="Ankyrin_rpt-contain_sf"/>
</dbReference>
<comment type="caution">
    <text evidence="1">The sequence shown here is derived from an EMBL/GenBank/DDBJ whole genome shotgun (WGS) entry which is preliminary data.</text>
</comment>
<evidence type="ECO:0000313" key="1">
    <source>
        <dbReference type="EMBL" id="KAF0769017.1"/>
    </source>
</evidence>
<dbReference type="Pfam" id="PF12796">
    <property type="entry name" value="Ank_2"/>
    <property type="match status" value="1"/>
</dbReference>
<dbReference type="EMBL" id="VJMI01005558">
    <property type="protein sequence ID" value="KAF0769017.1"/>
    <property type="molecule type" value="Genomic_DNA"/>
</dbReference>
<dbReference type="InterPro" id="IPR047184">
    <property type="entry name" value="KANK1-4"/>
</dbReference>
<dbReference type="GO" id="GO:0005737">
    <property type="term" value="C:cytoplasm"/>
    <property type="evidence" value="ECO:0007669"/>
    <property type="project" value="TreeGrafter"/>
</dbReference>
<dbReference type="PANTHER" id="PTHR24168:SF24">
    <property type="entry name" value="KN MOTIF AND ANKYRIN REPEAT DOMAIN-CONTAINING PROTEIN 4"/>
    <property type="match status" value="1"/>
</dbReference>
<dbReference type="InterPro" id="IPR002110">
    <property type="entry name" value="Ankyrin_rpt"/>
</dbReference>
<dbReference type="Gene3D" id="1.25.40.20">
    <property type="entry name" value="Ankyrin repeat-containing domain"/>
    <property type="match status" value="1"/>
</dbReference>
<dbReference type="PANTHER" id="PTHR24168">
    <property type="entry name" value="KN MOTIF AND ANKYRIN REPEAT DOMAIN-CONTAINING"/>
    <property type="match status" value="1"/>
</dbReference>